<dbReference type="EMBL" id="KN553388">
    <property type="protein sequence ID" value="KHJ90093.1"/>
    <property type="molecule type" value="Genomic_DNA"/>
</dbReference>
<evidence type="ECO:0000313" key="1">
    <source>
        <dbReference type="EMBL" id="KHJ90093.1"/>
    </source>
</evidence>
<dbReference type="OrthoDB" id="5774191at2759"/>
<name>A0A0B1SXT2_OESDE</name>
<dbReference type="Proteomes" id="UP000053660">
    <property type="component" value="Unassembled WGS sequence"/>
</dbReference>
<evidence type="ECO:0000313" key="2">
    <source>
        <dbReference type="Proteomes" id="UP000053660"/>
    </source>
</evidence>
<keyword evidence="2" id="KW-1185">Reference proteome</keyword>
<organism evidence="1 2">
    <name type="scientific">Oesophagostomum dentatum</name>
    <name type="common">Nodular worm</name>
    <dbReference type="NCBI Taxonomy" id="61180"/>
    <lineage>
        <taxon>Eukaryota</taxon>
        <taxon>Metazoa</taxon>
        <taxon>Ecdysozoa</taxon>
        <taxon>Nematoda</taxon>
        <taxon>Chromadorea</taxon>
        <taxon>Rhabditida</taxon>
        <taxon>Rhabditina</taxon>
        <taxon>Rhabditomorpha</taxon>
        <taxon>Strongyloidea</taxon>
        <taxon>Strongylidae</taxon>
        <taxon>Oesophagostomum</taxon>
    </lineage>
</organism>
<protein>
    <submittedName>
        <fullName evidence="1">Uncharacterized protein</fullName>
    </submittedName>
</protein>
<dbReference type="AlphaFoldDB" id="A0A0B1SXT2"/>
<proteinExistence type="predicted"/>
<sequence length="73" mass="8335">MKELVEHKVCDEDLIKRFEAAGCNMSAKQRELLNLTEKDIYAVAPGVLGCRELSSQNIEEEEFSDLYSLAKVW</sequence>
<reference evidence="1 2" key="1">
    <citation type="submission" date="2014-03" db="EMBL/GenBank/DDBJ databases">
        <title>Draft genome of the hookworm Oesophagostomum dentatum.</title>
        <authorList>
            <person name="Mitreva M."/>
        </authorList>
    </citation>
    <scope>NUCLEOTIDE SEQUENCE [LARGE SCALE GENOMIC DNA]</scope>
    <source>
        <strain evidence="1 2">OD-Hann</strain>
    </source>
</reference>
<gene>
    <name evidence="1" type="ORF">OESDEN_10073</name>
</gene>
<accession>A0A0B1SXT2</accession>